<organism evidence="1 2">
    <name type="scientific">Mortierella alpina</name>
    <name type="common">Oleaginous fungus</name>
    <name type="synonym">Mortierella renispora</name>
    <dbReference type="NCBI Taxonomy" id="64518"/>
    <lineage>
        <taxon>Eukaryota</taxon>
        <taxon>Fungi</taxon>
        <taxon>Fungi incertae sedis</taxon>
        <taxon>Mucoromycota</taxon>
        <taxon>Mortierellomycotina</taxon>
        <taxon>Mortierellomycetes</taxon>
        <taxon>Mortierellales</taxon>
        <taxon>Mortierellaceae</taxon>
        <taxon>Mortierella</taxon>
    </lineage>
</organism>
<comment type="caution">
    <text evidence="1">The sequence shown here is derived from an EMBL/GenBank/DDBJ whole genome shotgun (WGS) entry which is preliminary data.</text>
</comment>
<evidence type="ECO:0000313" key="1">
    <source>
        <dbReference type="EMBL" id="KAG9325629.1"/>
    </source>
</evidence>
<reference evidence="1" key="1">
    <citation type="submission" date="2021-07" db="EMBL/GenBank/DDBJ databases">
        <title>Draft genome of Mortierella alpina, strain LL118, isolated from an aspen leaf litter sample.</title>
        <authorList>
            <person name="Yang S."/>
            <person name="Vinatzer B.A."/>
        </authorList>
    </citation>
    <scope>NUCLEOTIDE SEQUENCE</scope>
    <source>
        <strain evidence="1">LL118</strain>
    </source>
</reference>
<proteinExistence type="predicted"/>
<evidence type="ECO:0000313" key="2">
    <source>
        <dbReference type="Proteomes" id="UP000717515"/>
    </source>
</evidence>
<name>A0A9P8D0C3_MORAP</name>
<accession>A0A9P8D0C3</accession>
<dbReference type="AlphaFoldDB" id="A0A9P8D0C3"/>
<sequence>MVLFSSQWYWMRRDMSCLALSMDPIFNWRLLSMFSHQVYFRFADSKVVLLAEVTVSLNYCDTTAAVLLISLALMVIVEGQVAPNATFDIQHTSGPLSGAPKVMPELPKIPTCWDKVQTDNTFTISCDEPAWYAWADCDRQRYTSPQISGSYRIRVTCVSPIEDCGAYEP</sequence>
<protein>
    <submittedName>
        <fullName evidence="1">Uncharacterized protein</fullName>
    </submittedName>
</protein>
<dbReference type="EMBL" id="JAIFTL010000036">
    <property type="protein sequence ID" value="KAG9325629.1"/>
    <property type="molecule type" value="Genomic_DNA"/>
</dbReference>
<gene>
    <name evidence="1" type="ORF">KVV02_000654</name>
</gene>
<dbReference type="Proteomes" id="UP000717515">
    <property type="component" value="Unassembled WGS sequence"/>
</dbReference>